<gene>
    <name evidence="1" type="ORF">SDC9_110538</name>
</gene>
<comment type="caution">
    <text evidence="1">The sequence shown here is derived from an EMBL/GenBank/DDBJ whole genome shotgun (WGS) entry which is preliminary data.</text>
</comment>
<sequence length="92" mass="10507">MEVCPRQDIDWFDLNDLPIPSILFGANLAWMLSIPMPVLSGDSGWRSSDQISREEALDYLVSRESLNIAVIEKEECRDDDDAFLQLDLFGEE</sequence>
<protein>
    <submittedName>
        <fullName evidence="1">Uncharacterized protein</fullName>
    </submittedName>
</protein>
<name>A0A645BEA0_9ZZZZ</name>
<reference evidence="1" key="1">
    <citation type="submission" date="2019-08" db="EMBL/GenBank/DDBJ databases">
        <authorList>
            <person name="Kucharzyk K."/>
            <person name="Murdoch R.W."/>
            <person name="Higgins S."/>
            <person name="Loffler F."/>
        </authorList>
    </citation>
    <scope>NUCLEOTIDE SEQUENCE</scope>
</reference>
<evidence type="ECO:0000313" key="1">
    <source>
        <dbReference type="EMBL" id="MPM63657.1"/>
    </source>
</evidence>
<dbReference type="EMBL" id="VSSQ01019539">
    <property type="protein sequence ID" value="MPM63657.1"/>
    <property type="molecule type" value="Genomic_DNA"/>
</dbReference>
<proteinExistence type="predicted"/>
<organism evidence="1">
    <name type="scientific">bioreactor metagenome</name>
    <dbReference type="NCBI Taxonomy" id="1076179"/>
    <lineage>
        <taxon>unclassified sequences</taxon>
        <taxon>metagenomes</taxon>
        <taxon>ecological metagenomes</taxon>
    </lineage>
</organism>
<accession>A0A645BEA0</accession>
<dbReference type="AlphaFoldDB" id="A0A645BEA0"/>